<keyword evidence="6" id="KW-1185">Reference proteome</keyword>
<dbReference type="GO" id="GO:0005737">
    <property type="term" value="C:cytoplasm"/>
    <property type="evidence" value="ECO:0007669"/>
    <property type="project" value="UniProtKB-ARBA"/>
</dbReference>
<dbReference type="NCBIfam" id="TIGR00952">
    <property type="entry name" value="S15_bact"/>
    <property type="match status" value="1"/>
</dbReference>
<accession>A0A8J8WK98</accession>
<dbReference type="Gene3D" id="1.10.287.10">
    <property type="entry name" value="S15/NS1, RNA-binding"/>
    <property type="match status" value="1"/>
</dbReference>
<proteinExistence type="inferred from homology"/>
<dbReference type="PANTHER" id="PTHR23321:SF26">
    <property type="entry name" value="SMALL RIBOSOMAL SUBUNIT PROTEIN US15M"/>
    <property type="match status" value="1"/>
</dbReference>
<dbReference type="InterPro" id="IPR005290">
    <property type="entry name" value="Ribosomal_uS15_bac-type"/>
</dbReference>
<comment type="caution">
    <text evidence="5">The sequence shown here is derived from an EMBL/GenBank/DDBJ whole genome shotgun (WGS) entry which is preliminary data.</text>
</comment>
<dbReference type="CDD" id="cd00353">
    <property type="entry name" value="Ribosomal_S15p_S13e"/>
    <property type="match status" value="1"/>
</dbReference>
<protein>
    <recommendedName>
        <fullName evidence="7">Ribosomal protein S15</fullName>
    </recommendedName>
</protein>
<dbReference type="HAMAP" id="MF_01343_B">
    <property type="entry name" value="Ribosomal_uS15_B"/>
    <property type="match status" value="1"/>
</dbReference>
<evidence type="ECO:0000256" key="4">
    <source>
        <dbReference type="SAM" id="MobiDB-lite"/>
    </source>
</evidence>
<dbReference type="InterPro" id="IPR009068">
    <property type="entry name" value="uS15_NS1_RNA-bd_sf"/>
</dbReference>
<comment type="similarity">
    <text evidence="1">Belongs to the universal ribosomal protein uS15 family.</text>
</comment>
<gene>
    <name evidence="5" type="ORF">PECM_004571</name>
</gene>
<dbReference type="PROSITE" id="PS00362">
    <property type="entry name" value="RIBOSOMAL_S15"/>
    <property type="match status" value="1"/>
</dbReference>
<dbReference type="GO" id="GO:1990904">
    <property type="term" value="C:ribonucleoprotein complex"/>
    <property type="evidence" value="ECO:0007669"/>
    <property type="project" value="UniProtKB-KW"/>
</dbReference>
<dbReference type="Pfam" id="PF00312">
    <property type="entry name" value="Ribosomal_S15"/>
    <property type="match status" value="1"/>
</dbReference>
<dbReference type="PANTHER" id="PTHR23321">
    <property type="entry name" value="RIBOSOMAL PROTEIN S15, BACTERIAL AND ORGANELLAR"/>
    <property type="match status" value="1"/>
</dbReference>
<evidence type="ECO:0000313" key="6">
    <source>
        <dbReference type="Proteomes" id="UP000631181"/>
    </source>
</evidence>
<feature type="region of interest" description="Disordered" evidence="4">
    <location>
        <begin position="29"/>
        <end position="50"/>
    </location>
</feature>
<evidence type="ECO:0000256" key="3">
    <source>
        <dbReference type="ARBA" id="ARBA00023274"/>
    </source>
</evidence>
<keyword evidence="3" id="KW-0687">Ribonucleoprotein</keyword>
<dbReference type="OrthoDB" id="441444at2759"/>
<dbReference type="SUPFAM" id="SSF47060">
    <property type="entry name" value="S15/NS1 RNA-binding domain"/>
    <property type="match status" value="1"/>
</dbReference>
<organism evidence="5 6">
    <name type="scientific">Penicillium ucsense</name>
    <dbReference type="NCBI Taxonomy" id="2839758"/>
    <lineage>
        <taxon>Eukaryota</taxon>
        <taxon>Fungi</taxon>
        <taxon>Dikarya</taxon>
        <taxon>Ascomycota</taxon>
        <taxon>Pezizomycotina</taxon>
        <taxon>Eurotiomycetes</taxon>
        <taxon>Eurotiomycetidae</taxon>
        <taxon>Eurotiales</taxon>
        <taxon>Aspergillaceae</taxon>
        <taxon>Penicillium</taxon>
    </lineage>
</organism>
<evidence type="ECO:0008006" key="7">
    <source>
        <dbReference type="Google" id="ProtNLM"/>
    </source>
</evidence>
<dbReference type="GO" id="GO:0006412">
    <property type="term" value="P:translation"/>
    <property type="evidence" value="ECO:0007669"/>
    <property type="project" value="InterPro"/>
</dbReference>
<reference evidence="5" key="1">
    <citation type="journal article" date="2020" name="Front. Microbiol.">
        <title>Gene regulatory networks of Penicillium echinulatum 2HH and Penicillium oxalicum 114-2 inferred by a computational biology approach.</title>
        <authorList>
            <person name="Lenz A.R."/>
            <person name="Galan-Vasquez E."/>
            <person name="Balbinot E."/>
            <person name="De Abreu F.P."/>
            <person name="De Oliveira N.S."/>
            <person name="Da Rosa L.O."/>
            <person name="De Avila E Silva S."/>
            <person name="Camassola M."/>
            <person name="Dillon A.J.P."/>
            <person name="Perez-Rueda E."/>
        </authorList>
    </citation>
    <scope>NUCLEOTIDE SEQUENCE</scope>
    <source>
        <strain evidence="5">S1M29</strain>
    </source>
</reference>
<feature type="region of interest" description="Disordered" evidence="4">
    <location>
        <begin position="195"/>
        <end position="220"/>
    </location>
</feature>
<dbReference type="Proteomes" id="UP000631181">
    <property type="component" value="Unassembled WGS sequence"/>
</dbReference>
<keyword evidence="2" id="KW-0689">Ribosomal protein</keyword>
<evidence type="ECO:0000313" key="5">
    <source>
        <dbReference type="EMBL" id="KAF7719787.1"/>
    </source>
</evidence>
<evidence type="ECO:0000256" key="1">
    <source>
        <dbReference type="ARBA" id="ARBA00008434"/>
    </source>
</evidence>
<dbReference type="AlphaFoldDB" id="A0A8J8WK98"/>
<sequence>MPLRVSMQPQLRAFTATLLGQGHLTARTSHATTHASIRTASTKAKASPQKRSDFFKLAQARQRKAANLSRQKVLQAEREASLGDPVKSKPTSFIQEIEAIQAGSRKSTLSSGLNYYLQAEELNGALQFSKDLVEPLQNPDRDTADPQLEKEAAELHQKEHQNAQDAIQRIVNLSNGNTKDRLRLNVQKCIDQFGRHNTDQHLPPKPSSALQGSMSGQPQKVPRIGVDTGSPEVQAAILTVKIMNLYRHLQTANKDKHNKRNLQILVHKRQKLLRYIREKERGGPRWQNLMETLGLSDAAWKGEIAL</sequence>
<name>A0A8J8WK98_9EURO</name>
<evidence type="ECO:0000256" key="2">
    <source>
        <dbReference type="ARBA" id="ARBA00022980"/>
    </source>
</evidence>
<dbReference type="GO" id="GO:0005840">
    <property type="term" value="C:ribosome"/>
    <property type="evidence" value="ECO:0007669"/>
    <property type="project" value="UniProtKB-KW"/>
</dbReference>
<dbReference type="SMART" id="SM01387">
    <property type="entry name" value="Ribosomal_S15"/>
    <property type="match status" value="1"/>
</dbReference>
<dbReference type="EMBL" id="WIWV01000003">
    <property type="protein sequence ID" value="KAF7719787.1"/>
    <property type="molecule type" value="Genomic_DNA"/>
</dbReference>
<dbReference type="InterPro" id="IPR000589">
    <property type="entry name" value="Ribosomal_uS15"/>
</dbReference>
<feature type="compositionally biased region" description="Polar residues" evidence="4">
    <location>
        <begin position="208"/>
        <end position="218"/>
    </location>
</feature>
<dbReference type="GO" id="GO:0003735">
    <property type="term" value="F:structural constituent of ribosome"/>
    <property type="evidence" value="ECO:0007669"/>
    <property type="project" value="InterPro"/>
</dbReference>